<gene>
    <name evidence="2" type="ORF">B0T16DRAFT_403681</name>
</gene>
<organism evidence="2 3">
    <name type="scientific">Cercophora newfieldiana</name>
    <dbReference type="NCBI Taxonomy" id="92897"/>
    <lineage>
        <taxon>Eukaryota</taxon>
        <taxon>Fungi</taxon>
        <taxon>Dikarya</taxon>
        <taxon>Ascomycota</taxon>
        <taxon>Pezizomycotina</taxon>
        <taxon>Sordariomycetes</taxon>
        <taxon>Sordariomycetidae</taxon>
        <taxon>Sordariales</taxon>
        <taxon>Lasiosphaeriaceae</taxon>
        <taxon>Cercophora</taxon>
    </lineage>
</organism>
<accession>A0AA39YG94</accession>
<comment type="caution">
    <text evidence="2">The sequence shown here is derived from an EMBL/GenBank/DDBJ whole genome shotgun (WGS) entry which is preliminary data.</text>
</comment>
<dbReference type="Proteomes" id="UP001174936">
    <property type="component" value="Unassembled WGS sequence"/>
</dbReference>
<evidence type="ECO:0000313" key="2">
    <source>
        <dbReference type="EMBL" id="KAK0651340.1"/>
    </source>
</evidence>
<dbReference type="EMBL" id="JAULSV010000002">
    <property type="protein sequence ID" value="KAK0651340.1"/>
    <property type="molecule type" value="Genomic_DNA"/>
</dbReference>
<sequence length="172" mass="19230">MSRCCVASMMTMAWHGMLPLSVFSDRFAPHLSLPRPLGFSSVSLRCVALRNPTQTPASPRLACCPPAPDTDDWQVTRDFGWGDSNLSTPARARDEMRWAAAQGRSFRSVEDVCSFVTCHFCCQMVLVMEKPRMHNTLPTVCSADRWWHARDKATAYLGSGFGMHVVRNSAEM</sequence>
<evidence type="ECO:0000313" key="3">
    <source>
        <dbReference type="Proteomes" id="UP001174936"/>
    </source>
</evidence>
<reference evidence="2" key="1">
    <citation type="submission" date="2023-06" db="EMBL/GenBank/DDBJ databases">
        <title>Genome-scale phylogeny and comparative genomics of the fungal order Sordariales.</title>
        <authorList>
            <consortium name="Lawrence Berkeley National Laboratory"/>
            <person name="Hensen N."/>
            <person name="Bonometti L."/>
            <person name="Westerberg I."/>
            <person name="Brannstrom I.O."/>
            <person name="Guillou S."/>
            <person name="Cros-Aarteil S."/>
            <person name="Calhoun S."/>
            <person name="Haridas S."/>
            <person name="Kuo A."/>
            <person name="Mondo S."/>
            <person name="Pangilinan J."/>
            <person name="Riley R."/>
            <person name="Labutti K."/>
            <person name="Andreopoulos B."/>
            <person name="Lipzen A."/>
            <person name="Chen C."/>
            <person name="Yanf M."/>
            <person name="Daum C."/>
            <person name="Ng V."/>
            <person name="Clum A."/>
            <person name="Steindorff A."/>
            <person name="Ohm R."/>
            <person name="Martin F."/>
            <person name="Silar P."/>
            <person name="Natvig D."/>
            <person name="Lalanne C."/>
            <person name="Gautier V."/>
            <person name="Ament-Velasquez S.L."/>
            <person name="Kruys A."/>
            <person name="Hutchinson M.I."/>
            <person name="Powell A.J."/>
            <person name="Barry K."/>
            <person name="Miller A.N."/>
            <person name="Grigoriev I.V."/>
            <person name="Debuchy R."/>
            <person name="Gladieux P."/>
            <person name="Thoren M.H."/>
            <person name="Johannesson H."/>
        </authorList>
    </citation>
    <scope>NUCLEOTIDE SEQUENCE</scope>
    <source>
        <strain evidence="2">SMH2532-1</strain>
    </source>
</reference>
<keyword evidence="1" id="KW-0732">Signal</keyword>
<dbReference type="AlphaFoldDB" id="A0AA39YG94"/>
<feature type="signal peptide" evidence="1">
    <location>
        <begin position="1"/>
        <end position="24"/>
    </location>
</feature>
<evidence type="ECO:0000256" key="1">
    <source>
        <dbReference type="SAM" id="SignalP"/>
    </source>
</evidence>
<feature type="chain" id="PRO_5041430851" description="Secreted protein" evidence="1">
    <location>
        <begin position="25"/>
        <end position="172"/>
    </location>
</feature>
<evidence type="ECO:0008006" key="4">
    <source>
        <dbReference type="Google" id="ProtNLM"/>
    </source>
</evidence>
<proteinExistence type="predicted"/>
<name>A0AA39YG94_9PEZI</name>
<keyword evidence="3" id="KW-1185">Reference proteome</keyword>
<protein>
    <recommendedName>
        <fullName evidence="4">Secreted protein</fullName>
    </recommendedName>
</protein>